<dbReference type="PANTHER" id="PTHR33710:SF71">
    <property type="entry name" value="ENDONUCLEASE_EXONUCLEASE_PHOSPHATASE DOMAIN-CONTAINING PROTEIN"/>
    <property type="match status" value="1"/>
</dbReference>
<dbReference type="Gene3D" id="3.60.10.10">
    <property type="entry name" value="Endonuclease/exonuclease/phosphatase"/>
    <property type="match status" value="1"/>
</dbReference>
<accession>A0ABQ8CBJ6</accession>
<dbReference type="InterPro" id="IPR025558">
    <property type="entry name" value="DUF4283"/>
</dbReference>
<protein>
    <recommendedName>
        <fullName evidence="1">DUF4283 domain-containing protein</fullName>
    </recommendedName>
</protein>
<evidence type="ECO:0000313" key="2">
    <source>
        <dbReference type="EMBL" id="KAH0914462.1"/>
    </source>
</evidence>
<dbReference type="Proteomes" id="UP000824890">
    <property type="component" value="Unassembled WGS sequence"/>
</dbReference>
<dbReference type="EMBL" id="JAGKQM010000008">
    <property type="protein sequence ID" value="KAH0914462.1"/>
    <property type="molecule type" value="Genomic_DNA"/>
</dbReference>
<comment type="caution">
    <text evidence="2">The sequence shown here is derived from an EMBL/GenBank/DDBJ whole genome shotgun (WGS) entry which is preliminary data.</text>
</comment>
<evidence type="ECO:0000313" key="3">
    <source>
        <dbReference type="Proteomes" id="UP000824890"/>
    </source>
</evidence>
<name>A0ABQ8CBJ6_BRANA</name>
<reference evidence="2 3" key="1">
    <citation type="submission" date="2021-05" db="EMBL/GenBank/DDBJ databases">
        <title>Genome Assembly of Synthetic Allotetraploid Brassica napus Reveals Homoeologous Exchanges between Subgenomes.</title>
        <authorList>
            <person name="Davis J.T."/>
        </authorList>
    </citation>
    <scope>NUCLEOTIDE SEQUENCE [LARGE SCALE GENOMIC DNA]</scope>
    <source>
        <strain evidence="3">cv. Da-Ae</strain>
        <tissue evidence="2">Seedling</tissue>
    </source>
</reference>
<dbReference type="SUPFAM" id="SSF56219">
    <property type="entry name" value="DNase I-like"/>
    <property type="match status" value="1"/>
</dbReference>
<feature type="domain" description="DUF4283" evidence="1">
    <location>
        <begin position="30"/>
        <end position="113"/>
    </location>
</feature>
<feature type="non-terminal residue" evidence="2">
    <location>
        <position position="1"/>
    </location>
</feature>
<dbReference type="Pfam" id="PF14111">
    <property type="entry name" value="DUF4283"/>
    <property type="match status" value="1"/>
</dbReference>
<proteinExistence type="predicted"/>
<organism evidence="2 3">
    <name type="scientific">Brassica napus</name>
    <name type="common">Rape</name>
    <dbReference type="NCBI Taxonomy" id="3708"/>
    <lineage>
        <taxon>Eukaryota</taxon>
        <taxon>Viridiplantae</taxon>
        <taxon>Streptophyta</taxon>
        <taxon>Embryophyta</taxon>
        <taxon>Tracheophyta</taxon>
        <taxon>Spermatophyta</taxon>
        <taxon>Magnoliopsida</taxon>
        <taxon>eudicotyledons</taxon>
        <taxon>Gunneridae</taxon>
        <taxon>Pentapetalae</taxon>
        <taxon>rosids</taxon>
        <taxon>malvids</taxon>
        <taxon>Brassicales</taxon>
        <taxon>Brassicaceae</taxon>
        <taxon>Brassiceae</taxon>
        <taxon>Brassica</taxon>
    </lineage>
</organism>
<keyword evidence="3" id="KW-1185">Reference proteome</keyword>
<evidence type="ECO:0000259" key="1">
    <source>
        <dbReference type="Pfam" id="PF14111"/>
    </source>
</evidence>
<gene>
    <name evidence="2" type="ORF">HID58_028908</name>
</gene>
<dbReference type="InterPro" id="IPR036691">
    <property type="entry name" value="Endo/exonu/phosph_ase_sf"/>
</dbReference>
<dbReference type="PANTHER" id="PTHR33710">
    <property type="entry name" value="BNAC02G09200D PROTEIN"/>
    <property type="match status" value="1"/>
</dbReference>
<sequence>DNYQQADPTKIILKALQNLKLGADKEKWIEKDHRRCLVAKGLNPFHQNPAEMKVALSRIWQLVRKVESQINDDGMVNFYFEKDQHLLKVLDKQPYTYRGWIVALDRWSNRSHPTFLRQIPSRVRIFNLPDMYRCYGIVDSIGSKLGHVDEVTIIEPTSVKEAEVWVKILFDEDDVITLTRTLELLKHQPPVELEFRYLGLQKFCMLCGSLKHGYEACDVSPQLQQRQYELMDIGSNPYVTAQEKRAAIGEYITSMEVGQSSGTTATGHTSLDQSKDRNIQTEDLSIVGEQEQTVGTIALVQVVPPTPPEPIVKYRNRQRHSIISSENAGYFQNKPRLMLDKTRQEKQDSLTRLVTSLSPFNRMLCALGLHDIKTIGGRFTWIGKRSKYLIMSRMDRAVANSDWLEMYPTATVTLLPWIGSDHRPLLLSINATKWKKVNLFRYDTRWRLLPDFNQVIEHAWNQDCANVTYRDIHSIIRKCRRALSNWKSKRNTNSRKTCTTSMGKL</sequence>